<keyword evidence="1" id="KW-0143">Chaperone</keyword>
<dbReference type="GO" id="GO:0005737">
    <property type="term" value="C:cytoplasm"/>
    <property type="evidence" value="ECO:0007669"/>
    <property type="project" value="TreeGrafter"/>
</dbReference>
<dbReference type="SUPFAM" id="SSF63491">
    <property type="entry name" value="BAG domain"/>
    <property type="match status" value="1"/>
</dbReference>
<evidence type="ECO:0000259" key="3">
    <source>
        <dbReference type="PROSITE" id="PS51035"/>
    </source>
</evidence>
<comment type="caution">
    <text evidence="4">The sequence shown here is derived from an EMBL/GenBank/DDBJ whole genome shotgun (WGS) entry which is preliminary data.</text>
</comment>
<name>S8E4J0_9LAMI</name>
<dbReference type="GO" id="GO:0050821">
    <property type="term" value="P:protein stabilization"/>
    <property type="evidence" value="ECO:0007669"/>
    <property type="project" value="TreeGrafter"/>
</dbReference>
<dbReference type="GO" id="GO:0051087">
    <property type="term" value="F:protein-folding chaperone binding"/>
    <property type="evidence" value="ECO:0007669"/>
    <property type="project" value="InterPro"/>
</dbReference>
<dbReference type="SMART" id="SM00264">
    <property type="entry name" value="BAG"/>
    <property type="match status" value="1"/>
</dbReference>
<sequence length="172" mass="19126">GILKSAIVETLGLNPENYRIFFRGREKEDGEDLLTAGIKNRSKVVLMGVLSSTGESPEEAKTSLRSKGTEAVSLVTEEVDKLSEQVSALECVVNGDTKLDDKDFIYLTEMLMRQLLKLDGIESEGEGRVQRKLQVSRVQGLIDKMDSIRSKNSNPVSDVQVQTSESIKWETF</sequence>
<proteinExistence type="predicted"/>
<feature type="domain" description="BAG" evidence="3">
    <location>
        <begin position="68"/>
        <end position="149"/>
    </location>
</feature>
<dbReference type="InterPro" id="IPR029071">
    <property type="entry name" value="Ubiquitin-like_domsf"/>
</dbReference>
<dbReference type="GO" id="GO:0000774">
    <property type="term" value="F:adenyl-nucleotide exchange factor activity"/>
    <property type="evidence" value="ECO:0007669"/>
    <property type="project" value="TreeGrafter"/>
</dbReference>
<evidence type="ECO:0000313" key="4">
    <source>
        <dbReference type="EMBL" id="EPS70683.1"/>
    </source>
</evidence>
<dbReference type="PANTHER" id="PTHR12329">
    <property type="entry name" value="BCL2-ASSOCIATED ATHANOGENE"/>
    <property type="match status" value="1"/>
</dbReference>
<feature type="non-terminal residue" evidence="4">
    <location>
        <position position="172"/>
    </location>
</feature>
<accession>S8E4J0</accession>
<dbReference type="PROSITE" id="PS50053">
    <property type="entry name" value="UBIQUITIN_2"/>
    <property type="match status" value="1"/>
</dbReference>
<dbReference type="Pfam" id="PF02179">
    <property type="entry name" value="BAG"/>
    <property type="match status" value="1"/>
</dbReference>
<dbReference type="EMBL" id="AUSU01001586">
    <property type="protein sequence ID" value="EPS70683.1"/>
    <property type="molecule type" value="Genomic_DNA"/>
</dbReference>
<dbReference type="OrthoDB" id="417450at2759"/>
<dbReference type="PROSITE" id="PS51035">
    <property type="entry name" value="BAG"/>
    <property type="match status" value="1"/>
</dbReference>
<gene>
    <name evidence="4" type="ORF">M569_04079</name>
</gene>
<protein>
    <recommendedName>
        <fullName evidence="6">BAG domain-containing protein</fullName>
    </recommendedName>
</protein>
<evidence type="ECO:0000259" key="2">
    <source>
        <dbReference type="PROSITE" id="PS50053"/>
    </source>
</evidence>
<feature type="domain" description="Ubiquitin-like" evidence="2">
    <location>
        <begin position="1"/>
        <end position="47"/>
    </location>
</feature>
<reference evidence="4 5" key="1">
    <citation type="journal article" date="2013" name="BMC Genomics">
        <title>The miniature genome of a carnivorous plant Genlisea aurea contains a low number of genes and short non-coding sequences.</title>
        <authorList>
            <person name="Leushkin E.V."/>
            <person name="Sutormin R.A."/>
            <person name="Nabieva E.R."/>
            <person name="Penin A.A."/>
            <person name="Kondrashov A.S."/>
            <person name="Logacheva M.D."/>
        </authorList>
    </citation>
    <scope>NUCLEOTIDE SEQUENCE [LARGE SCALE GENOMIC DNA]</scope>
</reference>
<feature type="non-terminal residue" evidence="4">
    <location>
        <position position="1"/>
    </location>
</feature>
<dbReference type="InterPro" id="IPR036533">
    <property type="entry name" value="BAG_dom_sf"/>
</dbReference>
<evidence type="ECO:0000313" key="5">
    <source>
        <dbReference type="Proteomes" id="UP000015453"/>
    </source>
</evidence>
<dbReference type="Proteomes" id="UP000015453">
    <property type="component" value="Unassembled WGS sequence"/>
</dbReference>
<dbReference type="InterPro" id="IPR039773">
    <property type="entry name" value="BAG_chaperone_regulator"/>
</dbReference>
<evidence type="ECO:0008006" key="6">
    <source>
        <dbReference type="Google" id="ProtNLM"/>
    </source>
</evidence>
<dbReference type="Gene3D" id="3.10.20.90">
    <property type="entry name" value="Phosphatidylinositol 3-kinase Catalytic Subunit, Chain A, domain 1"/>
    <property type="match status" value="1"/>
</dbReference>
<keyword evidence="5" id="KW-1185">Reference proteome</keyword>
<evidence type="ECO:0000256" key="1">
    <source>
        <dbReference type="ARBA" id="ARBA00023186"/>
    </source>
</evidence>
<dbReference type="SUPFAM" id="SSF54236">
    <property type="entry name" value="Ubiquitin-like"/>
    <property type="match status" value="1"/>
</dbReference>
<dbReference type="Gene3D" id="1.20.58.120">
    <property type="entry name" value="BAG domain"/>
    <property type="match status" value="1"/>
</dbReference>
<dbReference type="PANTHER" id="PTHR12329:SF49">
    <property type="entry name" value="BAG FAMILY MOLECULAR CHAPERONE REGULATOR 4-LIKE ISOFORM X1"/>
    <property type="match status" value="1"/>
</dbReference>
<organism evidence="4 5">
    <name type="scientific">Genlisea aurea</name>
    <dbReference type="NCBI Taxonomy" id="192259"/>
    <lineage>
        <taxon>Eukaryota</taxon>
        <taxon>Viridiplantae</taxon>
        <taxon>Streptophyta</taxon>
        <taxon>Embryophyta</taxon>
        <taxon>Tracheophyta</taxon>
        <taxon>Spermatophyta</taxon>
        <taxon>Magnoliopsida</taxon>
        <taxon>eudicotyledons</taxon>
        <taxon>Gunneridae</taxon>
        <taxon>Pentapetalae</taxon>
        <taxon>asterids</taxon>
        <taxon>lamiids</taxon>
        <taxon>Lamiales</taxon>
        <taxon>Lentibulariaceae</taxon>
        <taxon>Genlisea</taxon>
    </lineage>
</organism>
<dbReference type="InterPro" id="IPR003103">
    <property type="entry name" value="BAG_domain"/>
</dbReference>
<dbReference type="InterPro" id="IPR000626">
    <property type="entry name" value="Ubiquitin-like_dom"/>
</dbReference>
<dbReference type="AlphaFoldDB" id="S8E4J0"/>